<dbReference type="InterPro" id="IPR001387">
    <property type="entry name" value="Cro/C1-type_HTH"/>
</dbReference>
<dbReference type="CDD" id="cd00093">
    <property type="entry name" value="HTH_XRE"/>
    <property type="match status" value="1"/>
</dbReference>
<proteinExistence type="predicted"/>
<evidence type="ECO:0000256" key="1">
    <source>
        <dbReference type="SAM" id="MobiDB-lite"/>
    </source>
</evidence>
<dbReference type="InterPro" id="IPR010982">
    <property type="entry name" value="Lambda_DNA-bd_dom_sf"/>
</dbReference>
<reference evidence="3 4" key="1">
    <citation type="submission" date="2015-11" db="EMBL/GenBank/DDBJ databases">
        <authorList>
            <person name="Sahl J."/>
            <person name="Wagner D."/>
            <person name="Keim P."/>
        </authorList>
    </citation>
    <scope>NUCLEOTIDE SEQUENCE [LARGE SCALE GENOMIC DNA]</scope>
    <source>
        <strain evidence="3 4">BDU18</strain>
    </source>
</reference>
<organism evidence="3 4">
    <name type="scientific">Burkholderia savannae</name>
    <dbReference type="NCBI Taxonomy" id="1637837"/>
    <lineage>
        <taxon>Bacteria</taxon>
        <taxon>Pseudomonadati</taxon>
        <taxon>Pseudomonadota</taxon>
        <taxon>Betaproteobacteria</taxon>
        <taxon>Burkholderiales</taxon>
        <taxon>Burkholderiaceae</taxon>
        <taxon>Burkholderia</taxon>
        <taxon>pseudomallei group</taxon>
    </lineage>
</organism>
<feature type="region of interest" description="Disordered" evidence="1">
    <location>
        <begin position="122"/>
        <end position="142"/>
    </location>
</feature>
<accession>A0ABR5T7U8</accession>
<dbReference type="EMBL" id="LNJQ01000004">
    <property type="protein sequence ID" value="KWZ39284.1"/>
    <property type="molecule type" value="Genomic_DNA"/>
</dbReference>
<gene>
    <name evidence="3" type="ORF">WS72_22400</name>
</gene>
<sequence>MGARLKEERERLAKSQTDFAALGGVSKRAQITYEKGESTPDAAYLNLVAAEGVDAQYVITGVRSSAGLTRDEIELIEKYRAAPLAVKSAAIGALTAGALPEAGPKFAIDFGSATIGQNNTVAGGSHAFNVTTTPTKPPRKKK</sequence>
<comment type="caution">
    <text evidence="3">The sequence shown here is derived from an EMBL/GenBank/DDBJ whole genome shotgun (WGS) entry which is preliminary data.</text>
</comment>
<name>A0ABR5T7U8_9BURK</name>
<protein>
    <recommendedName>
        <fullName evidence="2">HTH cro/C1-type domain-containing protein</fullName>
    </recommendedName>
</protein>
<dbReference type="SMART" id="SM00530">
    <property type="entry name" value="HTH_XRE"/>
    <property type="match status" value="1"/>
</dbReference>
<dbReference type="Gene3D" id="1.10.260.40">
    <property type="entry name" value="lambda repressor-like DNA-binding domains"/>
    <property type="match status" value="1"/>
</dbReference>
<feature type="domain" description="HTH cro/C1-type" evidence="2">
    <location>
        <begin position="5"/>
        <end position="58"/>
    </location>
</feature>
<keyword evidence="4" id="KW-1185">Reference proteome</keyword>
<dbReference type="Proteomes" id="UP000070255">
    <property type="component" value="Unassembled WGS sequence"/>
</dbReference>
<evidence type="ECO:0000259" key="2">
    <source>
        <dbReference type="PROSITE" id="PS50943"/>
    </source>
</evidence>
<evidence type="ECO:0000313" key="4">
    <source>
        <dbReference type="Proteomes" id="UP000070255"/>
    </source>
</evidence>
<dbReference type="PROSITE" id="PS50943">
    <property type="entry name" value="HTH_CROC1"/>
    <property type="match status" value="1"/>
</dbReference>
<dbReference type="SUPFAM" id="SSF47413">
    <property type="entry name" value="lambda repressor-like DNA-binding domains"/>
    <property type="match status" value="1"/>
</dbReference>
<evidence type="ECO:0000313" key="3">
    <source>
        <dbReference type="EMBL" id="KWZ39284.1"/>
    </source>
</evidence>